<keyword evidence="8" id="KW-0106">Calcium</keyword>
<evidence type="ECO:0000313" key="15">
    <source>
        <dbReference type="EMBL" id="JAD00390.1"/>
    </source>
</evidence>
<dbReference type="AlphaFoldDB" id="A0A0A1WPG4"/>
<dbReference type="GO" id="GO:0016042">
    <property type="term" value="P:lipid catabolic process"/>
    <property type="evidence" value="ECO:0007669"/>
    <property type="project" value="UniProtKB-KW"/>
</dbReference>
<protein>
    <recommendedName>
        <fullName evidence="4">Phospholipase A2</fullName>
        <ecNumber evidence="3">3.1.1.4</ecNumber>
    </recommendedName>
    <alternativeName>
        <fullName evidence="12">Phosphatidylcholine 2-acylhydrolase</fullName>
    </alternativeName>
</protein>
<evidence type="ECO:0000256" key="13">
    <source>
        <dbReference type="SAM" id="SignalP"/>
    </source>
</evidence>
<evidence type="ECO:0000256" key="10">
    <source>
        <dbReference type="ARBA" id="ARBA00023098"/>
    </source>
</evidence>
<dbReference type="EMBL" id="GBXI01013902">
    <property type="protein sequence ID" value="JAD00390.1"/>
    <property type="molecule type" value="Transcribed_RNA"/>
</dbReference>
<reference evidence="15" key="2">
    <citation type="journal article" date="2015" name="Gigascience">
        <title>Reconstructing a comprehensive transcriptome assembly of a white-pupal translocated strain of the pest fruit fly Bactrocera cucurbitae.</title>
        <authorList>
            <person name="Sim S.B."/>
            <person name="Calla B."/>
            <person name="Hall B."/>
            <person name="DeRego T."/>
            <person name="Geib S.M."/>
        </authorList>
    </citation>
    <scope>NUCLEOTIDE SEQUENCE</scope>
</reference>
<evidence type="ECO:0000256" key="6">
    <source>
        <dbReference type="ARBA" id="ARBA00022723"/>
    </source>
</evidence>
<dbReference type="GO" id="GO:0046872">
    <property type="term" value="F:metal ion binding"/>
    <property type="evidence" value="ECO:0007669"/>
    <property type="project" value="UniProtKB-KW"/>
</dbReference>
<proteinExistence type="predicted"/>
<organism evidence="15">
    <name type="scientific">Zeugodacus cucurbitae</name>
    <name type="common">Melon fruit fly</name>
    <name type="synonym">Bactrocera cucurbitae</name>
    <dbReference type="NCBI Taxonomy" id="28588"/>
    <lineage>
        <taxon>Eukaryota</taxon>
        <taxon>Metazoa</taxon>
        <taxon>Ecdysozoa</taxon>
        <taxon>Arthropoda</taxon>
        <taxon>Hexapoda</taxon>
        <taxon>Insecta</taxon>
        <taxon>Pterygota</taxon>
        <taxon>Neoptera</taxon>
        <taxon>Endopterygota</taxon>
        <taxon>Diptera</taxon>
        <taxon>Brachycera</taxon>
        <taxon>Muscomorpha</taxon>
        <taxon>Tephritoidea</taxon>
        <taxon>Tephritidae</taxon>
        <taxon>Zeugodacus</taxon>
        <taxon>Zeugodacus</taxon>
    </lineage>
</organism>
<dbReference type="Pfam" id="PF05826">
    <property type="entry name" value="Phospholip_A2_2"/>
    <property type="match status" value="1"/>
</dbReference>
<sequence>MSKKLFILVLTVALVVTIFVDSVSSSAVLISDNAMSVMVELSSRHPFCKMHTDRGDIQRMLLQSDPRRIRQVPRESVMELEEVCLKSGSYGREFRGGLGFIYPGTKWCGPGTTADDYNDLGPHIGEDRCCREHDHCPNVLNVGECRRGLCNTGTFTRSHCDCDARLRKCLQSLNTETANTLGAIFYNVVQVTCFQERSPCSAHQRFEDFFYRTNRCDITFRQADLYVPPNEGNVIEKILSHPYGLSLKSYAYQEPTHGNEYYSRSLRSDSGPSVRQNFNSLTKRLGVKVASVGLAAVNIFREIVQRPRVLWDTFNSRVSSELPTGNTNGRSAAGPGYYYERPNHGSSYYYNQRNNMSPNNFWNN</sequence>
<keyword evidence="11" id="KW-1015">Disulfide bond</keyword>
<evidence type="ECO:0000256" key="4">
    <source>
        <dbReference type="ARBA" id="ARBA00021721"/>
    </source>
</evidence>
<dbReference type="FunFam" id="1.20.90.10:FF:000002">
    <property type="entry name" value="Phospholipase A2 group III"/>
    <property type="match status" value="1"/>
</dbReference>
<dbReference type="SUPFAM" id="SSF48619">
    <property type="entry name" value="Phospholipase A2, PLA2"/>
    <property type="match status" value="1"/>
</dbReference>
<dbReference type="EMBL" id="GBXI01010005">
    <property type="protein sequence ID" value="JAD04287.1"/>
    <property type="molecule type" value="Transcribed_RNA"/>
</dbReference>
<dbReference type="PANTHER" id="PTHR12253">
    <property type="entry name" value="RH14732P"/>
    <property type="match status" value="1"/>
</dbReference>
<evidence type="ECO:0000313" key="16">
    <source>
        <dbReference type="EMBL" id="JAD04287.1"/>
    </source>
</evidence>
<feature type="chain" id="PRO_5011029311" description="Phospholipase A2" evidence="13">
    <location>
        <begin position="26"/>
        <end position="364"/>
    </location>
</feature>
<evidence type="ECO:0000256" key="2">
    <source>
        <dbReference type="ARBA" id="ARBA00004613"/>
    </source>
</evidence>
<accession>A0A0A1WPG4</accession>
<dbReference type="Gene3D" id="1.20.90.10">
    <property type="entry name" value="Phospholipase A2 domain"/>
    <property type="match status" value="1"/>
</dbReference>
<feature type="domain" description="Phospholipase A2-like central" evidence="14">
    <location>
        <begin position="101"/>
        <end position="196"/>
    </location>
</feature>
<evidence type="ECO:0000256" key="11">
    <source>
        <dbReference type="ARBA" id="ARBA00023157"/>
    </source>
</evidence>
<dbReference type="GO" id="GO:0050482">
    <property type="term" value="P:arachidonate secretion"/>
    <property type="evidence" value="ECO:0007669"/>
    <property type="project" value="InterPro"/>
</dbReference>
<feature type="signal peptide" evidence="13">
    <location>
        <begin position="1"/>
        <end position="25"/>
    </location>
</feature>
<dbReference type="InterPro" id="IPR016090">
    <property type="entry name" value="PLA2-like_dom"/>
</dbReference>
<name>A0A0A1WPG4_ZEUCU</name>
<evidence type="ECO:0000259" key="14">
    <source>
        <dbReference type="Pfam" id="PF05826"/>
    </source>
</evidence>
<evidence type="ECO:0000256" key="8">
    <source>
        <dbReference type="ARBA" id="ARBA00022837"/>
    </source>
</evidence>
<dbReference type="EC" id="3.1.1.4" evidence="3"/>
<keyword evidence="5" id="KW-0964">Secreted</keyword>
<dbReference type="InterPro" id="IPR036444">
    <property type="entry name" value="PLipase_A2_dom_sf"/>
</dbReference>
<keyword evidence="9" id="KW-0442">Lipid degradation</keyword>
<evidence type="ECO:0000256" key="1">
    <source>
        <dbReference type="ARBA" id="ARBA00001913"/>
    </source>
</evidence>
<evidence type="ECO:0000256" key="9">
    <source>
        <dbReference type="ARBA" id="ARBA00022963"/>
    </source>
</evidence>
<dbReference type="PROSITE" id="PS00118">
    <property type="entry name" value="PA2_HIS"/>
    <property type="match status" value="1"/>
</dbReference>
<dbReference type="InterPro" id="IPR033113">
    <property type="entry name" value="PLA2_histidine"/>
</dbReference>
<comment type="subcellular location">
    <subcellularLocation>
        <location evidence="2">Secreted</location>
    </subcellularLocation>
</comment>
<comment type="cofactor">
    <cofactor evidence="1">
        <name>Ca(2+)</name>
        <dbReference type="ChEBI" id="CHEBI:29108"/>
    </cofactor>
</comment>
<dbReference type="GO" id="GO:0004623">
    <property type="term" value="F:phospholipase A2 activity"/>
    <property type="evidence" value="ECO:0007669"/>
    <property type="project" value="UniProtKB-EC"/>
</dbReference>
<reference evidence="15" key="1">
    <citation type="submission" date="2014-11" db="EMBL/GenBank/DDBJ databases">
        <authorList>
            <person name="Geib S."/>
        </authorList>
    </citation>
    <scope>NUCLEOTIDE SEQUENCE</scope>
</reference>
<evidence type="ECO:0000256" key="5">
    <source>
        <dbReference type="ARBA" id="ARBA00022525"/>
    </source>
</evidence>
<dbReference type="GO" id="GO:0005576">
    <property type="term" value="C:extracellular region"/>
    <property type="evidence" value="ECO:0007669"/>
    <property type="project" value="UniProtKB-SubCell"/>
</dbReference>
<evidence type="ECO:0000256" key="3">
    <source>
        <dbReference type="ARBA" id="ARBA00013278"/>
    </source>
</evidence>
<dbReference type="GO" id="GO:0006644">
    <property type="term" value="P:phospholipid metabolic process"/>
    <property type="evidence" value="ECO:0007669"/>
    <property type="project" value="InterPro"/>
</dbReference>
<dbReference type="CDD" id="cd04704">
    <property type="entry name" value="PLA2_bee_venom_like"/>
    <property type="match status" value="1"/>
</dbReference>
<keyword evidence="6" id="KW-0479">Metal-binding</keyword>
<gene>
    <name evidence="15" type="primary">PA23_0</name>
    <name evidence="16" type="synonym">PA23_2</name>
    <name evidence="15" type="ORF">g.6822</name>
    <name evidence="16" type="ORF">g.6825</name>
</gene>
<evidence type="ECO:0000256" key="7">
    <source>
        <dbReference type="ARBA" id="ARBA00022801"/>
    </source>
</evidence>
<keyword evidence="13" id="KW-0732">Signal</keyword>
<keyword evidence="10" id="KW-0443">Lipid metabolism</keyword>
<keyword evidence="7" id="KW-0378">Hydrolase</keyword>
<evidence type="ECO:0000256" key="12">
    <source>
        <dbReference type="ARBA" id="ARBA00029903"/>
    </source>
</evidence>